<evidence type="ECO:0000313" key="3">
    <source>
        <dbReference type="Proteomes" id="UP000030651"/>
    </source>
</evidence>
<accession>W3XNF5</accession>
<feature type="region of interest" description="Disordered" evidence="1">
    <location>
        <begin position="92"/>
        <end position="137"/>
    </location>
</feature>
<dbReference type="OMA" id="ANLPDHE"/>
<dbReference type="KEGG" id="pfy:PFICI_00609"/>
<feature type="region of interest" description="Disordered" evidence="1">
    <location>
        <begin position="292"/>
        <end position="380"/>
    </location>
</feature>
<evidence type="ECO:0008006" key="4">
    <source>
        <dbReference type="Google" id="ProtNLM"/>
    </source>
</evidence>
<feature type="compositionally biased region" description="Polar residues" evidence="1">
    <location>
        <begin position="106"/>
        <end position="119"/>
    </location>
</feature>
<name>W3XNF5_PESFW</name>
<dbReference type="OrthoDB" id="5380370at2759"/>
<reference evidence="3" key="1">
    <citation type="journal article" date="2015" name="BMC Genomics">
        <title>Genomic and transcriptomic analysis of the endophytic fungus Pestalotiopsis fici reveals its lifestyle and high potential for synthesis of natural products.</title>
        <authorList>
            <person name="Wang X."/>
            <person name="Zhang X."/>
            <person name="Liu L."/>
            <person name="Xiang M."/>
            <person name="Wang W."/>
            <person name="Sun X."/>
            <person name="Che Y."/>
            <person name="Guo L."/>
            <person name="Liu G."/>
            <person name="Guo L."/>
            <person name="Wang C."/>
            <person name="Yin W.B."/>
            <person name="Stadler M."/>
            <person name="Zhang X."/>
            <person name="Liu X."/>
        </authorList>
    </citation>
    <scope>NUCLEOTIDE SEQUENCE [LARGE SCALE GENOMIC DNA]</scope>
    <source>
        <strain evidence="3">W106-1 / CGMCC3.15140</strain>
    </source>
</reference>
<dbReference type="EMBL" id="KI912109">
    <property type="protein sequence ID" value="ETS86781.1"/>
    <property type="molecule type" value="Genomic_DNA"/>
</dbReference>
<dbReference type="eggNOG" id="ENOG502SPPE">
    <property type="taxonomic scope" value="Eukaryota"/>
</dbReference>
<feature type="region of interest" description="Disordered" evidence="1">
    <location>
        <begin position="29"/>
        <end position="56"/>
    </location>
</feature>
<feature type="region of interest" description="Disordered" evidence="1">
    <location>
        <begin position="403"/>
        <end position="433"/>
    </location>
</feature>
<evidence type="ECO:0000256" key="1">
    <source>
        <dbReference type="SAM" id="MobiDB-lite"/>
    </source>
</evidence>
<dbReference type="STRING" id="1229662.W3XNF5"/>
<protein>
    <recommendedName>
        <fullName evidence="4">Mucin</fullName>
    </recommendedName>
</protein>
<sequence length="479" mass="53181">MIVVAQISTDLDHRPEASLSVTSTRLRETLTRGPISRSQSSTSVYKTPTSHTDLPLAGHHRHLSRAEQLALARCLRESVILDAADEAIYKIGRRSDRRPPQPPSNYVPTLNSSKPSTRIESGRMADHTSAPKQGLQRGDSFYDSFRWLEGDDDLDLSLQLDDYHANLKESLPRRSTEHRPSFRRHLSINKIPFGRSSISTSRPGTNSGTHTPASPSTSSPTSQPPFPVRRRSRTLSLINPRPVFEESIPTFDPDAAHYQDPEARAKLRVYLASPQKFDEAVEFGFPSKNAIANLPDHERHGSRGHSRGLRSQDSSRHKTFFSDDQSSIYSEESLPDPESPRTPNSPDKADIQEENPTDAKEPPFRPPMDGYAQIPASSREMTLRMTLTRPDLRAGEEEIYGWQKRSAQQMARTAPRLEDAPPKKASAVNTGKSKESLEAFFASLDEEEEAAAASAAAATASADTGVVKRFWNKKKDAAP</sequence>
<dbReference type="GeneID" id="19265622"/>
<evidence type="ECO:0000313" key="2">
    <source>
        <dbReference type="EMBL" id="ETS86781.1"/>
    </source>
</evidence>
<dbReference type="InParanoid" id="W3XNF5"/>
<keyword evidence="3" id="KW-1185">Reference proteome</keyword>
<feature type="compositionally biased region" description="Low complexity" evidence="1">
    <location>
        <begin position="207"/>
        <end position="221"/>
    </location>
</feature>
<dbReference type="Proteomes" id="UP000030651">
    <property type="component" value="Unassembled WGS sequence"/>
</dbReference>
<feature type="compositionally biased region" description="Polar residues" evidence="1">
    <location>
        <begin position="36"/>
        <end position="52"/>
    </location>
</feature>
<dbReference type="RefSeq" id="XP_007827381.1">
    <property type="nucleotide sequence ID" value="XM_007829190.1"/>
</dbReference>
<feature type="region of interest" description="Disordered" evidence="1">
    <location>
        <begin position="193"/>
        <end position="238"/>
    </location>
</feature>
<feature type="compositionally biased region" description="Polar residues" evidence="1">
    <location>
        <begin position="196"/>
        <end position="206"/>
    </location>
</feature>
<dbReference type="HOGENOM" id="CLU_008913_1_1_1"/>
<dbReference type="AlphaFoldDB" id="W3XNF5"/>
<proteinExistence type="predicted"/>
<organism evidence="2 3">
    <name type="scientific">Pestalotiopsis fici (strain W106-1 / CGMCC3.15140)</name>
    <dbReference type="NCBI Taxonomy" id="1229662"/>
    <lineage>
        <taxon>Eukaryota</taxon>
        <taxon>Fungi</taxon>
        <taxon>Dikarya</taxon>
        <taxon>Ascomycota</taxon>
        <taxon>Pezizomycotina</taxon>
        <taxon>Sordariomycetes</taxon>
        <taxon>Xylariomycetidae</taxon>
        <taxon>Amphisphaeriales</taxon>
        <taxon>Sporocadaceae</taxon>
        <taxon>Pestalotiopsis</taxon>
    </lineage>
</organism>
<feature type="compositionally biased region" description="Basic and acidic residues" evidence="1">
    <location>
        <begin position="347"/>
        <end position="363"/>
    </location>
</feature>
<gene>
    <name evidence="2" type="ORF">PFICI_00609</name>
</gene>